<name>G3HIQ7_CRIGR</name>
<proteinExistence type="predicted"/>
<dbReference type="AlphaFoldDB" id="G3HIQ7"/>
<evidence type="ECO:0000313" key="2">
    <source>
        <dbReference type="Proteomes" id="UP000001075"/>
    </source>
</evidence>
<organism evidence="1 2">
    <name type="scientific">Cricetulus griseus</name>
    <name type="common">Chinese hamster</name>
    <name type="synonym">Cricetulus barabensis griseus</name>
    <dbReference type="NCBI Taxonomy" id="10029"/>
    <lineage>
        <taxon>Eukaryota</taxon>
        <taxon>Metazoa</taxon>
        <taxon>Chordata</taxon>
        <taxon>Craniata</taxon>
        <taxon>Vertebrata</taxon>
        <taxon>Euteleostomi</taxon>
        <taxon>Mammalia</taxon>
        <taxon>Eutheria</taxon>
        <taxon>Euarchontoglires</taxon>
        <taxon>Glires</taxon>
        <taxon>Rodentia</taxon>
        <taxon>Myomorpha</taxon>
        <taxon>Muroidea</taxon>
        <taxon>Cricetidae</taxon>
        <taxon>Cricetinae</taxon>
        <taxon>Cricetulus</taxon>
    </lineage>
</organism>
<protein>
    <submittedName>
        <fullName evidence="1">Uncharacterized protein</fullName>
    </submittedName>
</protein>
<evidence type="ECO:0000313" key="1">
    <source>
        <dbReference type="EMBL" id="EGW00933.1"/>
    </source>
</evidence>
<dbReference type="InParanoid" id="G3HIQ7"/>
<sequence>MDVHARSDSCLILLIHSGHDKPGQVLAGPKQTEPWEAEGCAFLDRPPSLSSVYVYTRMWLVGNGVPASKETDGNKML</sequence>
<dbReference type="EMBL" id="JH000407">
    <property type="protein sequence ID" value="EGW00933.1"/>
    <property type="molecule type" value="Genomic_DNA"/>
</dbReference>
<dbReference type="Proteomes" id="UP000001075">
    <property type="component" value="Unassembled WGS sequence"/>
</dbReference>
<gene>
    <name evidence="1" type="ORF">I79_010533</name>
</gene>
<accession>G3HIQ7</accession>
<reference evidence="2" key="1">
    <citation type="journal article" date="2011" name="Nat. Biotechnol.">
        <title>The genomic sequence of the Chinese hamster ovary (CHO)-K1 cell line.</title>
        <authorList>
            <person name="Xu X."/>
            <person name="Nagarajan H."/>
            <person name="Lewis N.E."/>
            <person name="Pan S."/>
            <person name="Cai Z."/>
            <person name="Liu X."/>
            <person name="Chen W."/>
            <person name="Xie M."/>
            <person name="Wang W."/>
            <person name="Hammond S."/>
            <person name="Andersen M.R."/>
            <person name="Neff N."/>
            <person name="Passarelli B."/>
            <person name="Koh W."/>
            <person name="Fan H.C."/>
            <person name="Wang J."/>
            <person name="Gui Y."/>
            <person name="Lee K.H."/>
            <person name="Betenbaugh M.J."/>
            <person name="Quake S.R."/>
            <person name="Famili I."/>
            <person name="Palsson B.O."/>
            <person name="Wang J."/>
        </authorList>
    </citation>
    <scope>NUCLEOTIDE SEQUENCE [LARGE SCALE GENOMIC DNA]</scope>
    <source>
        <strain evidence="2">CHO K1 cell line</strain>
    </source>
</reference>